<accession>A0A5C8NEG9</accession>
<comment type="similarity">
    <text evidence="1">Belongs to the AfsR/DnrI/RedD regulatory family.</text>
</comment>
<dbReference type="SUPFAM" id="SSF48452">
    <property type="entry name" value="TPR-like"/>
    <property type="match status" value="2"/>
</dbReference>
<evidence type="ECO:0000259" key="4">
    <source>
        <dbReference type="SMART" id="SM01043"/>
    </source>
</evidence>
<evidence type="ECO:0000259" key="3">
    <source>
        <dbReference type="SMART" id="SM00862"/>
    </source>
</evidence>
<dbReference type="Pfam" id="PF25872">
    <property type="entry name" value="HTH_77"/>
    <property type="match status" value="1"/>
</dbReference>
<dbReference type="InterPro" id="IPR001867">
    <property type="entry name" value="OmpR/PhoB-type_DNA-bd"/>
</dbReference>
<feature type="domain" description="OmpR/PhoB-type" evidence="3">
    <location>
        <begin position="15"/>
        <end position="84"/>
    </location>
</feature>
<reference evidence="5 6" key="1">
    <citation type="submission" date="2019-06" db="EMBL/GenBank/DDBJ databases">
        <title>Aeromicrobium sp. nov., isolated from a maize field.</title>
        <authorList>
            <person name="Lin S.-Y."/>
            <person name="Tsai C.-F."/>
            <person name="Young C.-C."/>
        </authorList>
    </citation>
    <scope>NUCLEOTIDE SEQUENCE [LARGE SCALE GENOMIC DNA]</scope>
    <source>
        <strain evidence="5 6">CC-CFT486</strain>
    </source>
</reference>
<dbReference type="InterPro" id="IPR058852">
    <property type="entry name" value="HTH_77"/>
</dbReference>
<evidence type="ECO:0000313" key="5">
    <source>
        <dbReference type="EMBL" id="TXL57255.1"/>
    </source>
</evidence>
<organism evidence="5 6">
    <name type="scientific">Aeromicrobium terrae</name>
    <dbReference type="NCBI Taxonomy" id="2498846"/>
    <lineage>
        <taxon>Bacteria</taxon>
        <taxon>Bacillati</taxon>
        <taxon>Actinomycetota</taxon>
        <taxon>Actinomycetes</taxon>
        <taxon>Propionibacteriales</taxon>
        <taxon>Nocardioidaceae</taxon>
        <taxon>Aeromicrobium</taxon>
    </lineage>
</organism>
<gene>
    <name evidence="5" type="ORF">FHP06_14510</name>
</gene>
<dbReference type="InterPro" id="IPR027417">
    <property type="entry name" value="P-loop_NTPase"/>
</dbReference>
<dbReference type="PANTHER" id="PTHR47691:SF3">
    <property type="entry name" value="HTH-TYPE TRANSCRIPTIONAL REGULATOR RV0890C-RELATED"/>
    <property type="match status" value="1"/>
</dbReference>
<comment type="caution">
    <text evidence="5">The sequence shown here is derived from an EMBL/GenBank/DDBJ whole genome shotgun (WGS) entry which is preliminary data.</text>
</comment>
<dbReference type="SUPFAM" id="SSF46894">
    <property type="entry name" value="C-terminal effector domain of the bipartite response regulators"/>
    <property type="match status" value="1"/>
</dbReference>
<dbReference type="AlphaFoldDB" id="A0A5C8NEG9"/>
<dbReference type="Proteomes" id="UP000321571">
    <property type="component" value="Unassembled WGS sequence"/>
</dbReference>
<dbReference type="EMBL" id="VDUX01000008">
    <property type="protein sequence ID" value="TXL57255.1"/>
    <property type="molecule type" value="Genomic_DNA"/>
</dbReference>
<evidence type="ECO:0000256" key="2">
    <source>
        <dbReference type="ARBA" id="ARBA00023125"/>
    </source>
</evidence>
<dbReference type="GO" id="GO:0003677">
    <property type="term" value="F:DNA binding"/>
    <property type="evidence" value="ECO:0007669"/>
    <property type="project" value="UniProtKB-KW"/>
</dbReference>
<feature type="domain" description="Bacterial transcriptional activator" evidence="4">
    <location>
        <begin position="89"/>
        <end position="218"/>
    </location>
</feature>
<dbReference type="InterPro" id="IPR011990">
    <property type="entry name" value="TPR-like_helical_dom_sf"/>
</dbReference>
<dbReference type="SUPFAM" id="SSF52540">
    <property type="entry name" value="P-loop containing nucleoside triphosphate hydrolases"/>
    <property type="match status" value="1"/>
</dbReference>
<dbReference type="InterPro" id="IPR005158">
    <property type="entry name" value="BTAD"/>
</dbReference>
<keyword evidence="6" id="KW-1185">Reference proteome</keyword>
<protein>
    <submittedName>
        <fullName evidence="5">AfsR/SARP family transcriptional regulator</fullName>
    </submittedName>
</protein>
<dbReference type="RefSeq" id="WP_147687524.1">
    <property type="nucleotide sequence ID" value="NZ_VDUX01000008.1"/>
</dbReference>
<dbReference type="Pfam" id="PF03704">
    <property type="entry name" value="BTAD"/>
    <property type="match status" value="1"/>
</dbReference>
<dbReference type="GO" id="GO:0000160">
    <property type="term" value="P:phosphorelay signal transduction system"/>
    <property type="evidence" value="ECO:0007669"/>
    <property type="project" value="InterPro"/>
</dbReference>
<dbReference type="SMART" id="SM01043">
    <property type="entry name" value="BTAD"/>
    <property type="match status" value="1"/>
</dbReference>
<dbReference type="GO" id="GO:0006355">
    <property type="term" value="P:regulation of DNA-templated transcription"/>
    <property type="evidence" value="ECO:0007669"/>
    <property type="project" value="InterPro"/>
</dbReference>
<keyword evidence="2" id="KW-0238">DNA-binding</keyword>
<name>A0A5C8NEG9_9ACTN</name>
<dbReference type="CDD" id="cd15831">
    <property type="entry name" value="BTAD"/>
    <property type="match status" value="1"/>
</dbReference>
<dbReference type="PANTHER" id="PTHR47691">
    <property type="entry name" value="REGULATOR-RELATED"/>
    <property type="match status" value="1"/>
</dbReference>
<dbReference type="OrthoDB" id="3755432at2"/>
<dbReference type="Gene3D" id="1.10.10.10">
    <property type="entry name" value="Winged helix-like DNA-binding domain superfamily/Winged helix DNA-binding domain"/>
    <property type="match status" value="1"/>
</dbReference>
<evidence type="ECO:0000256" key="1">
    <source>
        <dbReference type="ARBA" id="ARBA00005820"/>
    </source>
</evidence>
<dbReference type="Gene3D" id="1.25.40.10">
    <property type="entry name" value="Tetratricopeptide repeat domain"/>
    <property type="match status" value="2"/>
</dbReference>
<dbReference type="InterPro" id="IPR036388">
    <property type="entry name" value="WH-like_DNA-bd_sf"/>
</dbReference>
<dbReference type="SMART" id="SM00862">
    <property type="entry name" value="Trans_reg_C"/>
    <property type="match status" value="1"/>
</dbReference>
<proteinExistence type="inferred from homology"/>
<sequence length="1023" mass="109351">MRVELLGPLRVLDGGAEVDLGGALNRALVARLALEPGRPVSTTTLVDDLWEDPPSANALQSVVSRTRRRLPDGALTSSAAGYALDVDEVDAAELERAVSSGDAASALRLWRGDPLADVDAPFADAVASRLSELRLGAVEASMRERAGAPDAALVAELADLTAAHPYREGLWNIYLQVLAALGHQAEALAAYERLRSCLAEDLGADPSPELQATHVALLRGDVVPQRRSADRLPVGLTTFVGRDDDVAQIVDALDAYRLVTVVGPGGAGKTRLSVEAARASRHDDVWPVELAAITNDEDVVPAVLAAMGLLEVTAVDRRRAGSSQDSKDRLLEAVADAHGLLLLDNCEHLVDTVAQVTEDVLRHAPGIVVLATSREPLGLVGELTYALEPLSIPESGVSAEQAAKHSAVDLFVQRAQAVDRAFVLDESTVSGVVEVCQRLDGQPLALELAAARLRTLTVDQVAARLSDRFRLLTGGSRTALPRHRTLRAVVEWSWDLLDEDERDLAERLAVFPGGVDADGASAVLGRDAAELLESLVDKSLLVPVRGPQPRFRMLETLREFGVERLLERGIVTEVRSAHLDHYLHLAEAAEPDLHGPDQLEALAMLDRDAGNLLAALRFAVDEQDRGRAGRLAAVFAWWWGIRGQETNFRTWMELIEGLPGTADPSTEVAINALGIIAAFEKDRDSVAPRIERALAAYDTGEAHGRLVDMAVAAFEFFGATGDRVIPEPEDPWTRAATRLMRGALLENAGEPENSVALLDQALEDLRAVGDRWGIAMAASQRASYEGQIGKLDDALDSMNEAIPLLEQLGATDDATFTRQRMLSLRLSSATPDDLPALRAEVERQVAASSETGDARASQLWRLNLAQVERLSGNTGAAVELLQGLVADIGEITEGIPGSSQMRAVIRAALAVGLVDDGKLDRARQELAAATSFATESEDMPVVSSVGVAAAVLAHAEGDPGRAARLLGAADNIRGRGDLSNRDDRELSERLRVELGNDAFEAERARGEGLDRVEALALVRAVSG</sequence>
<evidence type="ECO:0000313" key="6">
    <source>
        <dbReference type="Proteomes" id="UP000321571"/>
    </source>
</evidence>
<dbReference type="InterPro" id="IPR016032">
    <property type="entry name" value="Sig_transdc_resp-reg_C-effctor"/>
</dbReference>